<evidence type="ECO:0000313" key="2">
    <source>
        <dbReference type="Proteomes" id="UP001165960"/>
    </source>
</evidence>
<dbReference type="EMBL" id="QTSX02000191">
    <property type="protein sequence ID" value="KAJ9087826.1"/>
    <property type="molecule type" value="Genomic_DNA"/>
</dbReference>
<keyword evidence="2" id="KW-1185">Reference proteome</keyword>
<evidence type="ECO:0000313" key="1">
    <source>
        <dbReference type="EMBL" id="KAJ9087826.1"/>
    </source>
</evidence>
<dbReference type="Proteomes" id="UP001165960">
    <property type="component" value="Unassembled WGS sequence"/>
</dbReference>
<reference evidence="1" key="1">
    <citation type="submission" date="2022-04" db="EMBL/GenBank/DDBJ databases">
        <title>Genome of the entomopathogenic fungus Entomophthora muscae.</title>
        <authorList>
            <person name="Elya C."/>
            <person name="Lovett B.R."/>
            <person name="Lee E."/>
            <person name="Macias A.M."/>
            <person name="Hajek A.E."/>
            <person name="De Bivort B.L."/>
            <person name="Kasson M.T."/>
            <person name="De Fine Licht H.H."/>
            <person name="Stajich J.E."/>
        </authorList>
    </citation>
    <scope>NUCLEOTIDE SEQUENCE</scope>
    <source>
        <strain evidence="1">Berkeley</strain>
    </source>
</reference>
<gene>
    <name evidence="1" type="primary">CCZ1</name>
    <name evidence="1" type="ORF">DSO57_1029231</name>
</gene>
<comment type="caution">
    <text evidence="1">The sequence shown here is derived from an EMBL/GenBank/DDBJ whole genome shotgun (WGS) entry which is preliminary data.</text>
</comment>
<name>A0ACC2UMJ1_9FUNG</name>
<protein>
    <submittedName>
        <fullName evidence="1">Vacuolar fusion protein ccz1</fullName>
    </submittedName>
</protein>
<organism evidence="1 2">
    <name type="scientific">Entomophthora muscae</name>
    <dbReference type="NCBI Taxonomy" id="34485"/>
    <lineage>
        <taxon>Eukaryota</taxon>
        <taxon>Fungi</taxon>
        <taxon>Fungi incertae sedis</taxon>
        <taxon>Zoopagomycota</taxon>
        <taxon>Entomophthoromycotina</taxon>
        <taxon>Entomophthoromycetes</taxon>
        <taxon>Entomophthorales</taxon>
        <taxon>Entomophthoraceae</taxon>
        <taxon>Entomophthora</taxon>
    </lineage>
</organism>
<accession>A0ACC2UMJ1</accession>
<sequence>MVVDYLDRELSDTALQSVLRQAYTRFKIGHGRLLDILDCEGLGKLQKHLEVFFDGYMGTVVDIGNIDIVSGMNGLPILPVTKATFLQVQSTLKALHLAFPTLETAGLIHQGRLVWSGTHLPIEVALFLTDLAKGSASLSEDPLLQLDGKKPRASFLSNLNPFFFSSGNNSQDAGSMGLLNFHPGFFTGWSPKSPYWGRCGRADTCEAPLKTFHLGSPPSPIQCGLFRCWRDGYLVLFFSDDSLSTPLLDKLDLHLHTQPLTDLEAHVKEDALLAREQIANIDKKYRYAHYNGMNLALHSHLASLTPEVHSILLDLQTQTKKLRPNPQASVPLELLVRTAASPRKPTFWVGARVTPDSSLFFVIHRDATLAEIEEDITKISNECFTNLFLG</sequence>
<proteinExistence type="predicted"/>